<dbReference type="CDD" id="cd06558">
    <property type="entry name" value="crotonase-like"/>
    <property type="match status" value="1"/>
</dbReference>
<proteinExistence type="inferred from homology"/>
<evidence type="ECO:0000313" key="4">
    <source>
        <dbReference type="EMBL" id="EZQ01785.1"/>
    </source>
</evidence>
<dbReference type="GO" id="GO:0006635">
    <property type="term" value="P:fatty acid beta-oxidation"/>
    <property type="evidence" value="ECO:0007669"/>
    <property type="project" value="TreeGrafter"/>
</dbReference>
<organism evidence="4 5">
    <name type="scientific">Candidatus Acidianus copahuensis</name>
    <dbReference type="NCBI Taxonomy" id="1160895"/>
    <lineage>
        <taxon>Archaea</taxon>
        <taxon>Thermoproteota</taxon>
        <taxon>Thermoprotei</taxon>
        <taxon>Sulfolobales</taxon>
        <taxon>Sulfolobaceae</taxon>
        <taxon>Acidianus</taxon>
    </lineage>
</organism>
<dbReference type="InterPro" id="IPR001753">
    <property type="entry name" value="Enoyl-CoA_hydra/iso"/>
</dbReference>
<protein>
    <submittedName>
        <fullName evidence="4">Enoyl-CoA hydratase</fullName>
        <ecNumber evidence="4">4.2.1.17</ecNumber>
    </submittedName>
</protein>
<dbReference type="InterPro" id="IPR018376">
    <property type="entry name" value="Enoyl-CoA_hyd/isom_CS"/>
</dbReference>
<keyword evidence="5" id="KW-1185">Reference proteome</keyword>
<dbReference type="PANTHER" id="PTHR11941:SF54">
    <property type="entry name" value="ENOYL-COA HYDRATASE, MITOCHONDRIAL"/>
    <property type="match status" value="1"/>
</dbReference>
<dbReference type="EMBL" id="JFZT01000061">
    <property type="protein sequence ID" value="EZQ01785.1"/>
    <property type="molecule type" value="Genomic_DNA"/>
</dbReference>
<evidence type="ECO:0000256" key="1">
    <source>
        <dbReference type="ARBA" id="ARBA00005254"/>
    </source>
</evidence>
<evidence type="ECO:0000256" key="3">
    <source>
        <dbReference type="RuleBase" id="RU003707"/>
    </source>
</evidence>
<dbReference type="Proteomes" id="UP000024332">
    <property type="component" value="Unassembled WGS sequence"/>
</dbReference>
<comment type="caution">
    <text evidence="4">The sequence shown here is derived from an EMBL/GenBank/DDBJ whole genome shotgun (WGS) entry which is preliminary data.</text>
</comment>
<name>A0A031LJX1_9CREN</name>
<dbReference type="Pfam" id="PF00378">
    <property type="entry name" value="ECH_1"/>
    <property type="match status" value="1"/>
</dbReference>
<dbReference type="STRING" id="1160895.CM19_11960"/>
<dbReference type="SUPFAM" id="SSF52096">
    <property type="entry name" value="ClpP/crotonase"/>
    <property type="match status" value="1"/>
</dbReference>
<dbReference type="FunFam" id="1.10.12.10:FF:000001">
    <property type="entry name" value="Probable enoyl-CoA hydratase, mitochondrial"/>
    <property type="match status" value="1"/>
</dbReference>
<dbReference type="InterPro" id="IPR014748">
    <property type="entry name" value="Enoyl-CoA_hydra_C"/>
</dbReference>
<evidence type="ECO:0000313" key="5">
    <source>
        <dbReference type="Proteomes" id="UP000024332"/>
    </source>
</evidence>
<dbReference type="EC" id="4.2.1.17" evidence="4"/>
<dbReference type="OrthoDB" id="27846at2157"/>
<dbReference type="Gene3D" id="3.90.226.10">
    <property type="entry name" value="2-enoyl-CoA Hydratase, Chain A, domain 1"/>
    <property type="match status" value="1"/>
</dbReference>
<reference evidence="4 5" key="1">
    <citation type="submission" date="2014-03" db="EMBL/GenBank/DDBJ databases">
        <title>Draft genome sequence of the novel thermoacidophilic archaea Acidianus copahuensis ALE1 strain, isolated from Copahue volcanic area in Neuquen Argentina.</title>
        <authorList>
            <person name="Urbieta M.S."/>
            <person name="Rascovan N."/>
            <person name="Castro C."/>
            <person name="Revale S."/>
            <person name="Giaveno M.A."/>
            <person name="Vazquez M.P."/>
            <person name="Donati E.R."/>
        </authorList>
    </citation>
    <scope>NUCLEOTIDE SEQUENCE [LARGE SCALE GENOMIC DNA]</scope>
    <source>
        <strain evidence="4 5">ALE1</strain>
    </source>
</reference>
<accession>A0A031LJX1</accession>
<dbReference type="GO" id="GO:0004300">
    <property type="term" value="F:enoyl-CoA hydratase activity"/>
    <property type="evidence" value="ECO:0007669"/>
    <property type="project" value="UniProtKB-EC"/>
</dbReference>
<dbReference type="PANTHER" id="PTHR11941">
    <property type="entry name" value="ENOYL-COA HYDRATASE-RELATED"/>
    <property type="match status" value="1"/>
</dbReference>
<evidence type="ECO:0000256" key="2">
    <source>
        <dbReference type="ARBA" id="ARBA00023239"/>
    </source>
</evidence>
<keyword evidence="2 4" id="KW-0456">Lyase</keyword>
<dbReference type="Gene3D" id="1.10.12.10">
    <property type="entry name" value="Lyase 2-enoyl-coa Hydratase, Chain A, domain 2"/>
    <property type="match status" value="1"/>
</dbReference>
<sequence>METVIYEVTDKIAIITLNRPDKLNALNMRLIWDLVEAFNRAEKDEVKTAIITGKGKAFSAGADVKEMIEMPIEQITREGHMPLWERMRTFKKPIIAAVNGIAAGGGFELAMACDMIIASDTAKFGQPEINLGIIPGAGGTQRLTRTIGKYRAMELVLTGRLISAWEAFKLGLAIRVVPEEALIDETLRLAKEISTKSGFAIELAKEAVNKALDTHLQQGLDLERRNFYVSVMSEDGKEGMKSFIEKRKPNWKT</sequence>
<dbReference type="AlphaFoldDB" id="A0A031LJX1"/>
<dbReference type="PROSITE" id="PS00166">
    <property type="entry name" value="ENOYL_COA_HYDRATASE"/>
    <property type="match status" value="1"/>
</dbReference>
<dbReference type="FunFam" id="3.90.226.10:FF:000009">
    <property type="entry name" value="Carnitinyl-CoA dehydratase"/>
    <property type="match status" value="1"/>
</dbReference>
<comment type="similarity">
    <text evidence="1 3">Belongs to the enoyl-CoA hydratase/isomerase family.</text>
</comment>
<dbReference type="RefSeq" id="WP_048100569.1">
    <property type="nucleotide sequence ID" value="NZ_JFZT01000061.1"/>
</dbReference>
<gene>
    <name evidence="4" type="ORF">CM19_11960</name>
</gene>
<dbReference type="InterPro" id="IPR029045">
    <property type="entry name" value="ClpP/crotonase-like_dom_sf"/>
</dbReference>